<evidence type="ECO:0000256" key="5">
    <source>
        <dbReference type="ARBA" id="ARBA00022692"/>
    </source>
</evidence>
<gene>
    <name evidence="11" type="ORF">LODBEIA_P32420</name>
</gene>
<feature type="transmembrane region" description="Helical" evidence="10">
    <location>
        <begin position="88"/>
        <end position="107"/>
    </location>
</feature>
<dbReference type="PANTHER" id="PTHR21576">
    <property type="entry name" value="UNCHARACTERIZED NODULIN-LIKE PROTEIN"/>
    <property type="match status" value="1"/>
</dbReference>
<evidence type="ECO:0000256" key="3">
    <source>
        <dbReference type="ARBA" id="ARBA00022448"/>
    </source>
</evidence>
<dbReference type="SUPFAM" id="SSF103473">
    <property type="entry name" value="MFS general substrate transporter"/>
    <property type="match status" value="1"/>
</dbReference>
<keyword evidence="12" id="KW-1185">Reference proteome</keyword>
<reference evidence="11 12" key="1">
    <citation type="submission" date="2024-03" db="EMBL/GenBank/DDBJ databases">
        <authorList>
            <person name="Brejova B."/>
        </authorList>
    </citation>
    <scope>NUCLEOTIDE SEQUENCE [LARGE SCALE GENOMIC DNA]</scope>
    <source>
        <strain evidence="11 12">CBS 14171</strain>
    </source>
</reference>
<dbReference type="Gene3D" id="1.20.1250.20">
    <property type="entry name" value="MFS general substrate transporter like domains"/>
    <property type="match status" value="1"/>
</dbReference>
<dbReference type="GeneID" id="92208438"/>
<evidence type="ECO:0000256" key="1">
    <source>
        <dbReference type="ARBA" id="ARBA00004128"/>
    </source>
</evidence>
<protein>
    <recommendedName>
        <fullName evidence="8">Probable transporter MCH1</fullName>
    </recommendedName>
</protein>
<feature type="transmembrane region" description="Helical" evidence="10">
    <location>
        <begin position="60"/>
        <end position="81"/>
    </location>
</feature>
<evidence type="ECO:0000256" key="10">
    <source>
        <dbReference type="SAM" id="Phobius"/>
    </source>
</evidence>
<name>A0ABP0ZMX0_9ASCO</name>
<keyword evidence="3" id="KW-0813">Transport</keyword>
<comment type="subcellular location">
    <subcellularLocation>
        <location evidence="1">Vacuole membrane</location>
        <topology evidence="1">Multi-pass membrane protein</topology>
    </subcellularLocation>
</comment>
<keyword evidence="6 10" id="KW-1133">Transmembrane helix</keyword>
<feature type="transmembrane region" description="Helical" evidence="10">
    <location>
        <begin position="458"/>
        <end position="480"/>
    </location>
</feature>
<feature type="transmembrane region" description="Helical" evidence="10">
    <location>
        <begin position="399"/>
        <end position="419"/>
    </location>
</feature>
<comment type="similarity">
    <text evidence="2">Belongs to the major facilitator superfamily.</text>
</comment>
<dbReference type="Proteomes" id="UP001497383">
    <property type="component" value="Chromosome 4"/>
</dbReference>
<dbReference type="RefSeq" id="XP_066830180.1">
    <property type="nucleotide sequence ID" value="XM_066973331.1"/>
</dbReference>
<keyword evidence="5 10" id="KW-0812">Transmembrane</keyword>
<feature type="transmembrane region" description="Helical" evidence="10">
    <location>
        <begin position="119"/>
        <end position="142"/>
    </location>
</feature>
<evidence type="ECO:0000313" key="12">
    <source>
        <dbReference type="Proteomes" id="UP001497383"/>
    </source>
</evidence>
<keyword evidence="7 10" id="KW-0472">Membrane</keyword>
<evidence type="ECO:0000313" key="11">
    <source>
        <dbReference type="EMBL" id="CAK9439018.1"/>
    </source>
</evidence>
<evidence type="ECO:0000256" key="7">
    <source>
        <dbReference type="ARBA" id="ARBA00023136"/>
    </source>
</evidence>
<evidence type="ECO:0000256" key="8">
    <source>
        <dbReference type="ARBA" id="ARBA00039330"/>
    </source>
</evidence>
<dbReference type="InterPro" id="IPR036259">
    <property type="entry name" value="MFS_trans_sf"/>
</dbReference>
<feature type="transmembrane region" description="Helical" evidence="10">
    <location>
        <begin position="204"/>
        <end position="225"/>
    </location>
</feature>
<feature type="transmembrane region" description="Helical" evidence="10">
    <location>
        <begin position="426"/>
        <end position="446"/>
    </location>
</feature>
<evidence type="ECO:0000256" key="4">
    <source>
        <dbReference type="ARBA" id="ARBA00022554"/>
    </source>
</evidence>
<dbReference type="EMBL" id="OZ022408">
    <property type="protein sequence ID" value="CAK9439018.1"/>
    <property type="molecule type" value="Genomic_DNA"/>
</dbReference>
<dbReference type="PANTHER" id="PTHR21576:SF45">
    <property type="entry name" value="TRANSPORTER MCH1-RELATED"/>
    <property type="match status" value="1"/>
</dbReference>
<evidence type="ECO:0000256" key="6">
    <source>
        <dbReference type="ARBA" id="ARBA00022989"/>
    </source>
</evidence>
<feature type="region of interest" description="Disordered" evidence="9">
    <location>
        <begin position="242"/>
        <end position="277"/>
    </location>
</feature>
<feature type="compositionally biased region" description="Low complexity" evidence="9">
    <location>
        <begin position="242"/>
        <end position="251"/>
    </location>
</feature>
<accession>A0ABP0ZMX0</accession>
<feature type="transmembrane region" description="Helical" evidence="10">
    <location>
        <begin position="154"/>
        <end position="174"/>
    </location>
</feature>
<evidence type="ECO:0000256" key="9">
    <source>
        <dbReference type="SAM" id="MobiDB-lite"/>
    </source>
</evidence>
<feature type="transmembrane region" description="Helical" evidence="10">
    <location>
        <begin position="26"/>
        <end position="48"/>
    </location>
</feature>
<sequence>MKYVQHASREIKSYLSKHISLTNLRLSAFVLSLLSCIVTGSILLFTLYTPTFHHIIGLTYFQINFIASISLGAMYLCLPVLGYLSDCYGPSILSFLSMWLFVPSYALNSWLLSWNCSSVPLFSMTFGMIGLATSSLYFSSLLTCAKIFPHQKGLAISLPVTCYGLSALLGSQVLKMDYFHLSRETYKSGDDRSDLLNLVRVFKFFAVLYSVVGISSFISSSVAIVEQDAIFGEIEDIMSSNNSIPPSSAANGTSEEQDENAPLLRGEDLAPQRSLDPPNHKKRYINFLKDVSAWLLLVSLILNVGPLESYQNNLSSILSFINTASSPVSNNNNNKNIGTGSDVSDKVSLLATASTLSRLVLGVLCDFFQQKQIDILWLLVAVIILGIVGQWFNNIVLNGVAYGGLFTTYPTVVASVWGIDLLGSTWGSFMVAPAIGSIMYSLLYGLVADSNKDNIAMYFKVTAFSLSISCILVLVAFRVWRKRGQLFS</sequence>
<evidence type="ECO:0000256" key="2">
    <source>
        <dbReference type="ARBA" id="ARBA00008335"/>
    </source>
</evidence>
<organism evidence="11 12">
    <name type="scientific">Lodderomyces beijingensis</name>
    <dbReference type="NCBI Taxonomy" id="1775926"/>
    <lineage>
        <taxon>Eukaryota</taxon>
        <taxon>Fungi</taxon>
        <taxon>Dikarya</taxon>
        <taxon>Ascomycota</taxon>
        <taxon>Saccharomycotina</taxon>
        <taxon>Pichiomycetes</taxon>
        <taxon>Debaryomycetaceae</taxon>
        <taxon>Candida/Lodderomyces clade</taxon>
        <taxon>Lodderomyces</taxon>
    </lineage>
</organism>
<proteinExistence type="inferred from homology"/>
<feature type="transmembrane region" description="Helical" evidence="10">
    <location>
        <begin position="375"/>
        <end position="393"/>
    </location>
</feature>
<keyword evidence="4" id="KW-0926">Vacuole</keyword>